<organism evidence="1 2">
    <name type="scientific">Gigaspora margarita</name>
    <dbReference type="NCBI Taxonomy" id="4874"/>
    <lineage>
        <taxon>Eukaryota</taxon>
        <taxon>Fungi</taxon>
        <taxon>Fungi incertae sedis</taxon>
        <taxon>Mucoromycota</taxon>
        <taxon>Glomeromycotina</taxon>
        <taxon>Glomeromycetes</taxon>
        <taxon>Diversisporales</taxon>
        <taxon>Gigasporaceae</taxon>
        <taxon>Gigaspora</taxon>
    </lineage>
</organism>
<protein>
    <submittedName>
        <fullName evidence="1">8064_t:CDS:1</fullName>
    </submittedName>
</protein>
<sequence length="41" mass="4715">EELFNTINEWNLDNKVCMIVTDNGSNMVKGIKLLKNNYIGE</sequence>
<evidence type="ECO:0000313" key="2">
    <source>
        <dbReference type="Proteomes" id="UP000789901"/>
    </source>
</evidence>
<dbReference type="EMBL" id="CAJVQB010118595">
    <property type="protein sequence ID" value="CAG8852995.1"/>
    <property type="molecule type" value="Genomic_DNA"/>
</dbReference>
<feature type="non-terminal residue" evidence="1">
    <location>
        <position position="41"/>
    </location>
</feature>
<feature type="non-terminal residue" evidence="1">
    <location>
        <position position="1"/>
    </location>
</feature>
<proteinExistence type="predicted"/>
<accession>A0ABN7XDA0</accession>
<gene>
    <name evidence="1" type="ORF">GMARGA_LOCUS41816</name>
</gene>
<dbReference type="Proteomes" id="UP000789901">
    <property type="component" value="Unassembled WGS sequence"/>
</dbReference>
<comment type="caution">
    <text evidence="1">The sequence shown here is derived from an EMBL/GenBank/DDBJ whole genome shotgun (WGS) entry which is preliminary data.</text>
</comment>
<evidence type="ECO:0000313" key="1">
    <source>
        <dbReference type="EMBL" id="CAG8852995.1"/>
    </source>
</evidence>
<reference evidence="1 2" key="1">
    <citation type="submission" date="2021-06" db="EMBL/GenBank/DDBJ databases">
        <authorList>
            <person name="Kallberg Y."/>
            <person name="Tangrot J."/>
            <person name="Rosling A."/>
        </authorList>
    </citation>
    <scope>NUCLEOTIDE SEQUENCE [LARGE SCALE GENOMIC DNA]</scope>
    <source>
        <strain evidence="1 2">120-4 pot B 10/14</strain>
    </source>
</reference>
<name>A0ABN7XDA0_GIGMA</name>
<keyword evidence="2" id="KW-1185">Reference proteome</keyword>